<gene>
    <name evidence="5" type="ORF">PSAL_007880</name>
</gene>
<dbReference type="GO" id="GO:0042884">
    <property type="term" value="P:microcin transport"/>
    <property type="evidence" value="ECO:0007669"/>
    <property type="project" value="TreeGrafter"/>
</dbReference>
<evidence type="ECO:0000256" key="3">
    <source>
        <dbReference type="ARBA" id="ARBA00022729"/>
    </source>
</evidence>
<dbReference type="PANTHER" id="PTHR30290:SF64">
    <property type="entry name" value="ABC TRANSPORTER PERIPLASMIC BINDING PROTEIN"/>
    <property type="match status" value="1"/>
</dbReference>
<evidence type="ECO:0000313" key="5">
    <source>
        <dbReference type="EMBL" id="QPM89567.1"/>
    </source>
</evidence>
<protein>
    <recommendedName>
        <fullName evidence="4">Solute-binding protein family 5 domain-containing protein</fullName>
    </recommendedName>
</protein>
<evidence type="ECO:0000256" key="1">
    <source>
        <dbReference type="ARBA" id="ARBA00004418"/>
    </source>
</evidence>
<dbReference type="CDD" id="cd08497">
    <property type="entry name" value="MbnE-like"/>
    <property type="match status" value="1"/>
</dbReference>
<sequence>MQYFPTLARQFHAPLAATAGFLSGVVLLAGVALSQPSHGISMYGDPALPPDFVSLPYADPDAPKGGTLVDGNTGGFDSLNPFIQKGTPPWQLRFLTHESLLIRNYDEPFALYGLLAESVETDPDRKWVEFTLRPEARFSDGSPVTVEDVIWSYETLGTIGNPRYLGLWQQIDSIAQTGPRSLRITFNADNRELALIAGLRPILKKAQWEGKDFSDSGLTEVPIGSAPYVVDSFTAGRNVVLKRDPDYWGNDLPVRRGTNNADTYRIEFYGDQNVLFEAFKAGELSYLREFNAENWARDYDFPAVARGDIVKTEIPSQRPSGMTGFVMNTRQPPFDDMRVRDALLSAFNFEYINETITGGRQPRISSYFSGSQLAMQPGPAEGRVAEMLAPFADSLPPEAMTGYALPAGDGSARNRRNVGHAADLLAEAGWTVQDNVLKNVQGQPFTFEILLSQGNRQDQSIIDIYLNALARLGITPVVTAVDNAQYELRVADFDFGMTSFRRQLSLSPGNEQKLYWGSAQADQPGSRNLMGLKSPAADAMIDTMLQARSSEDFIAATRALDRILTSGRYVIPLFSYDVGRIAHVRDLTWSGKVPIYGDGVYFMPETWWFDDSP</sequence>
<dbReference type="GO" id="GO:0030288">
    <property type="term" value="C:outer membrane-bounded periplasmic space"/>
    <property type="evidence" value="ECO:0007669"/>
    <property type="project" value="TreeGrafter"/>
</dbReference>
<dbReference type="Gene3D" id="3.40.190.10">
    <property type="entry name" value="Periplasmic binding protein-like II"/>
    <property type="match status" value="1"/>
</dbReference>
<proteinExistence type="inferred from homology"/>
<dbReference type="InterPro" id="IPR000914">
    <property type="entry name" value="SBP_5_dom"/>
</dbReference>
<dbReference type="GO" id="GO:0015833">
    <property type="term" value="P:peptide transport"/>
    <property type="evidence" value="ECO:0007669"/>
    <property type="project" value="TreeGrafter"/>
</dbReference>
<dbReference type="AlphaFoldDB" id="A0A418SE45"/>
<dbReference type="Gene3D" id="3.10.105.10">
    <property type="entry name" value="Dipeptide-binding Protein, Domain 3"/>
    <property type="match status" value="1"/>
</dbReference>
<dbReference type="Proteomes" id="UP000283786">
    <property type="component" value="Chromosome"/>
</dbReference>
<name>A0A418SE45_9RHOB</name>
<dbReference type="Pfam" id="PF00496">
    <property type="entry name" value="SBP_bac_5"/>
    <property type="match status" value="1"/>
</dbReference>
<reference evidence="5 6" key="1">
    <citation type="submission" date="2020-08" db="EMBL/GenBank/DDBJ databases">
        <title>Genome sequence of Rhodobacteraceae bacterium Lw-13e.</title>
        <authorList>
            <person name="Poehlein A."/>
            <person name="Wolter L."/>
            <person name="Daniel R."/>
            <person name="Brinkhoff T."/>
        </authorList>
    </citation>
    <scope>NUCLEOTIDE SEQUENCE [LARGE SCALE GENOMIC DNA]</scope>
    <source>
        <strain evidence="5 6">Lw-13e</strain>
    </source>
</reference>
<evidence type="ECO:0000256" key="2">
    <source>
        <dbReference type="ARBA" id="ARBA00005695"/>
    </source>
</evidence>
<dbReference type="InterPro" id="IPR030678">
    <property type="entry name" value="Peptide/Ni-bd"/>
</dbReference>
<dbReference type="PIRSF" id="PIRSF002741">
    <property type="entry name" value="MppA"/>
    <property type="match status" value="1"/>
</dbReference>
<keyword evidence="3" id="KW-0732">Signal</keyword>
<accession>A0A418SE45</accession>
<evidence type="ECO:0000259" key="4">
    <source>
        <dbReference type="Pfam" id="PF00496"/>
    </source>
</evidence>
<dbReference type="PANTHER" id="PTHR30290">
    <property type="entry name" value="PERIPLASMIC BINDING COMPONENT OF ABC TRANSPORTER"/>
    <property type="match status" value="1"/>
</dbReference>
<keyword evidence="6" id="KW-1185">Reference proteome</keyword>
<dbReference type="InterPro" id="IPR039424">
    <property type="entry name" value="SBP_5"/>
</dbReference>
<organism evidence="5 6">
    <name type="scientific">Pseudooceanicola algae</name>
    <dbReference type="NCBI Taxonomy" id="1537215"/>
    <lineage>
        <taxon>Bacteria</taxon>
        <taxon>Pseudomonadati</taxon>
        <taxon>Pseudomonadota</taxon>
        <taxon>Alphaproteobacteria</taxon>
        <taxon>Rhodobacterales</taxon>
        <taxon>Paracoccaceae</taxon>
        <taxon>Pseudooceanicola</taxon>
    </lineage>
</organism>
<comment type="subcellular location">
    <subcellularLocation>
        <location evidence="1">Periplasm</location>
    </subcellularLocation>
</comment>
<feature type="domain" description="Solute-binding protein family 5" evidence="4">
    <location>
        <begin position="111"/>
        <end position="506"/>
    </location>
</feature>
<dbReference type="KEGG" id="palw:PSAL_007880"/>
<dbReference type="GO" id="GO:1904680">
    <property type="term" value="F:peptide transmembrane transporter activity"/>
    <property type="evidence" value="ECO:0007669"/>
    <property type="project" value="TreeGrafter"/>
</dbReference>
<comment type="similarity">
    <text evidence="2">Belongs to the bacterial solute-binding protein 5 family.</text>
</comment>
<dbReference type="EMBL" id="CP060436">
    <property type="protein sequence ID" value="QPM89567.1"/>
    <property type="molecule type" value="Genomic_DNA"/>
</dbReference>
<dbReference type="GO" id="GO:0043190">
    <property type="term" value="C:ATP-binding cassette (ABC) transporter complex"/>
    <property type="evidence" value="ECO:0007669"/>
    <property type="project" value="InterPro"/>
</dbReference>
<dbReference type="SUPFAM" id="SSF53850">
    <property type="entry name" value="Periplasmic binding protein-like II"/>
    <property type="match status" value="1"/>
</dbReference>
<evidence type="ECO:0000313" key="6">
    <source>
        <dbReference type="Proteomes" id="UP000283786"/>
    </source>
</evidence>